<sequence length="101" mass="11878">MYEMLFSPAAERYFKKLKDKQLLTKFKGALLLIKENPYIGQAKRGDLSGIYGYDVYYDKTNYEIAYSIFEIDGKKVVVLLAGTRQNFYEELKRLIKTDTKR</sequence>
<dbReference type="OrthoDB" id="82378at2"/>
<dbReference type="RefSeq" id="WP_126310201.1">
    <property type="nucleotide sequence ID" value="NZ_AP018449.1"/>
</dbReference>
<accession>A0A348AQM3</accession>
<dbReference type="Gene3D" id="3.30.2310.20">
    <property type="entry name" value="RelE-like"/>
    <property type="match status" value="1"/>
</dbReference>
<dbReference type="SUPFAM" id="SSF143011">
    <property type="entry name" value="RelE-like"/>
    <property type="match status" value="1"/>
</dbReference>
<keyword evidence="2" id="KW-1185">Reference proteome</keyword>
<evidence type="ECO:0008006" key="3">
    <source>
        <dbReference type="Google" id="ProtNLM"/>
    </source>
</evidence>
<protein>
    <recommendedName>
        <fullName evidence="3">Plasmid stabilisation system protein</fullName>
    </recommendedName>
</protein>
<evidence type="ECO:0000313" key="1">
    <source>
        <dbReference type="EMBL" id="BBB93371.1"/>
    </source>
</evidence>
<dbReference type="InterPro" id="IPR031552">
    <property type="entry name" value="ParE-like_toxin"/>
</dbReference>
<dbReference type="AlphaFoldDB" id="A0A348AQM3"/>
<dbReference type="Proteomes" id="UP000276437">
    <property type="component" value="Chromosome"/>
</dbReference>
<dbReference type="KEGG" id="mana:MAMMFC1_04083"/>
<dbReference type="Pfam" id="PF15781">
    <property type="entry name" value="ParE-like_toxin"/>
    <property type="match status" value="1"/>
</dbReference>
<organism evidence="1 2">
    <name type="scientific">Methylomusa anaerophila</name>
    <dbReference type="NCBI Taxonomy" id="1930071"/>
    <lineage>
        <taxon>Bacteria</taxon>
        <taxon>Bacillati</taxon>
        <taxon>Bacillota</taxon>
        <taxon>Negativicutes</taxon>
        <taxon>Selenomonadales</taxon>
        <taxon>Sporomusaceae</taxon>
        <taxon>Methylomusa</taxon>
    </lineage>
</organism>
<reference evidence="1 2" key="1">
    <citation type="journal article" date="2018" name="Int. J. Syst. Evol. Microbiol.">
        <title>Methylomusa anaerophila gen. nov., sp. nov., an anaerobic methanol-utilizing bacterium isolated from a microbial fuel cell.</title>
        <authorList>
            <person name="Amano N."/>
            <person name="Yamamuro A."/>
            <person name="Miyahara M."/>
            <person name="Kouzuma A."/>
            <person name="Abe T."/>
            <person name="Watanabe K."/>
        </authorList>
    </citation>
    <scope>NUCLEOTIDE SEQUENCE [LARGE SCALE GENOMIC DNA]</scope>
    <source>
        <strain evidence="1 2">MMFC1</strain>
    </source>
</reference>
<proteinExistence type="predicted"/>
<evidence type="ECO:0000313" key="2">
    <source>
        <dbReference type="Proteomes" id="UP000276437"/>
    </source>
</evidence>
<name>A0A348AQM3_9FIRM</name>
<dbReference type="EMBL" id="AP018449">
    <property type="protein sequence ID" value="BBB93371.1"/>
    <property type="molecule type" value="Genomic_DNA"/>
</dbReference>
<gene>
    <name evidence="1" type="ORF">MAMMFC1_04083</name>
</gene>
<dbReference type="InterPro" id="IPR035093">
    <property type="entry name" value="RelE/ParE_toxin_dom_sf"/>
</dbReference>